<sequence length="785" mass="91851">MKEYDFNKKYETEEERLKAFEYLLTVSKQLIKRKERQSTSYFVRNIDLVFKILPTNCALLFPLLLVENLEIDSAFSRRFGTFLHTYKDNPHAYAKILHHWITKYPDIVVYNMRGSVFSLFLDSLDIENAANTFVKFYDMREKEFDSFLALMKKYRFFTRLLTLLEQTVGKDISEYECSSEYNYENIRVRFSDRLDELRNEAIKNEKKKKKEESVKYVRKENKTKDGLEGVIKEFKKLRISDEDKDKCVVGDSETENANSTPDDANDRTNDDKSTSKANIQIRRNVLAIILSFLKKYSDDSINHKIMKQSNVILNLFLEENVHIIELNSLFNILKTLVSKRNSKVLVDMMGRRMNTFKFLFNTLDDVCIKEVDKGRSKNKDDAGKDGGKKGTGSGGKEPADGSKSAGDPEKDVSNDESDDNKVIPIDFIFNNTDFIPNLEIDYVNGDKMHKKRGNYKRSVERQLVKLKESFLELHLSLKLNLLCYCSKYRKIREIIRKQLLHIYFISVFFETTNTFVLHSFTVFLENCLEDYKFMAEILLSTNLLKMIQRTGKEQYLTLYGRYPERKPMFVFNTYVAFLLMKLKRDIAAYCRVDLKVMENRNYSDYDWRGEDRVYTDYKNVIFRRVIDADVEQASFDRGRVGTFDGAEGISRASDGYISRDGDNEYVNGDMSASSPRRDARDDARHAVSKDSSAGNEKKTIANMSTSKADIINRLLFKLRYLESDEWLFVQDGVFNPEIARYKVAYDDKSVHDYMENSMPESMYRFLFKNLVWDMPFCDIFSENGI</sequence>
<protein>
    <submittedName>
        <fullName evidence="3">Uncharacterized protein</fullName>
    </submittedName>
</protein>
<proteinExistence type="predicted"/>
<dbReference type="HOGENOM" id="CLU_326429_0_0_1"/>
<feature type="compositionally biased region" description="Basic and acidic residues" evidence="2">
    <location>
        <begin position="374"/>
        <end position="388"/>
    </location>
</feature>
<dbReference type="RefSeq" id="XP_008075099.1">
    <property type="nucleotide sequence ID" value="XM_008076908.1"/>
</dbReference>
<dbReference type="EMBL" id="GL877446">
    <property type="protein sequence ID" value="ELA46406.1"/>
    <property type="molecule type" value="Genomic_DNA"/>
</dbReference>
<dbReference type="GeneID" id="19879952"/>
<reference evidence="4" key="1">
    <citation type="submission" date="2011-03" db="EMBL/GenBank/DDBJ databases">
        <title>The genome sequence of Vavraia culicis strain floridensis.</title>
        <authorList>
            <consortium name="The Broad Institute Genome Sequencing Platform"/>
            <person name="Cuomo C."/>
            <person name="Becnel J."/>
            <person name="Sanscrainte N."/>
            <person name="Young S.K."/>
            <person name="Zeng Q."/>
            <person name="Gargeya S."/>
            <person name="Fitzgerald M."/>
            <person name="Haas B."/>
            <person name="Abouelleil A."/>
            <person name="Alvarado L."/>
            <person name="Arachchi H.M."/>
            <person name="Berlin A."/>
            <person name="Chapman S.B."/>
            <person name="Gearin G."/>
            <person name="Goldberg J."/>
            <person name="Griggs A."/>
            <person name="Gujja S."/>
            <person name="Hansen M."/>
            <person name="Heiman D."/>
            <person name="Howarth C."/>
            <person name="Larimer J."/>
            <person name="Lui A."/>
            <person name="MacDonald P.J.P."/>
            <person name="McCowen C."/>
            <person name="Montmayeur A."/>
            <person name="Murphy C."/>
            <person name="Neiman D."/>
            <person name="Pearson M."/>
            <person name="Priest M."/>
            <person name="Roberts A."/>
            <person name="Saif S."/>
            <person name="Shea T."/>
            <person name="Sisk P."/>
            <person name="Stolte C."/>
            <person name="Sykes S."/>
            <person name="Wortman J."/>
            <person name="Nusbaum C."/>
            <person name="Birren B."/>
        </authorList>
    </citation>
    <scope>NUCLEOTIDE SEQUENCE [LARGE SCALE GENOMIC DNA]</scope>
    <source>
        <strain evidence="4">floridensis</strain>
    </source>
</reference>
<feature type="region of interest" description="Disordered" evidence="2">
    <location>
        <begin position="248"/>
        <end position="275"/>
    </location>
</feature>
<feature type="coiled-coil region" evidence="1">
    <location>
        <begin position="194"/>
        <end position="222"/>
    </location>
</feature>
<dbReference type="AlphaFoldDB" id="L2GRY3"/>
<feature type="region of interest" description="Disordered" evidence="2">
    <location>
        <begin position="660"/>
        <end position="699"/>
    </location>
</feature>
<dbReference type="InParanoid" id="L2GRY3"/>
<dbReference type="OMA" id="DISEYEC"/>
<keyword evidence="4" id="KW-1185">Reference proteome</keyword>
<evidence type="ECO:0000256" key="1">
    <source>
        <dbReference type="SAM" id="Coils"/>
    </source>
</evidence>
<gene>
    <name evidence="3" type="ORF">VCUG_02084</name>
</gene>
<dbReference type="OrthoDB" id="10348791at2759"/>
<accession>L2GRY3</accession>
<feature type="compositionally biased region" description="Basic and acidic residues" evidence="2">
    <location>
        <begin position="264"/>
        <end position="274"/>
    </location>
</feature>
<name>L2GRY3_VAVCU</name>
<organism evidence="3 4">
    <name type="scientific">Vavraia culicis (isolate floridensis)</name>
    <name type="common">Microsporidian parasite</name>
    <dbReference type="NCBI Taxonomy" id="948595"/>
    <lineage>
        <taxon>Eukaryota</taxon>
        <taxon>Fungi</taxon>
        <taxon>Fungi incertae sedis</taxon>
        <taxon>Microsporidia</taxon>
        <taxon>Pleistophoridae</taxon>
        <taxon>Vavraia</taxon>
    </lineage>
</organism>
<evidence type="ECO:0000256" key="2">
    <source>
        <dbReference type="SAM" id="MobiDB-lite"/>
    </source>
</evidence>
<dbReference type="VEuPathDB" id="MicrosporidiaDB:VCUG_02084"/>
<evidence type="ECO:0000313" key="4">
    <source>
        <dbReference type="Proteomes" id="UP000011081"/>
    </source>
</evidence>
<keyword evidence="1" id="KW-0175">Coiled coil</keyword>
<evidence type="ECO:0000313" key="3">
    <source>
        <dbReference type="EMBL" id="ELA46406.1"/>
    </source>
</evidence>
<dbReference type="Proteomes" id="UP000011081">
    <property type="component" value="Unassembled WGS sequence"/>
</dbReference>
<feature type="region of interest" description="Disordered" evidence="2">
    <location>
        <begin position="374"/>
        <end position="418"/>
    </location>
</feature>
<feature type="compositionally biased region" description="Basic and acidic residues" evidence="2">
    <location>
        <begin position="675"/>
        <end position="688"/>
    </location>
</feature>